<dbReference type="PRINTS" id="PR00344">
    <property type="entry name" value="BCTRLSENSOR"/>
</dbReference>
<dbReference type="Gene3D" id="3.30.450.270">
    <property type="match status" value="1"/>
</dbReference>
<keyword evidence="6" id="KW-0808">Transferase</keyword>
<keyword evidence="16" id="KW-1185">Reference proteome</keyword>
<evidence type="ECO:0000256" key="3">
    <source>
        <dbReference type="ARBA" id="ARBA00022543"/>
    </source>
</evidence>
<dbReference type="InterPro" id="IPR011006">
    <property type="entry name" value="CheY-like_superfamily"/>
</dbReference>
<dbReference type="PANTHER" id="PTHR43047:SF76">
    <property type="entry name" value="PHYTOCHROME-LIKE HISTIDINE KINASE 2"/>
    <property type="match status" value="1"/>
</dbReference>
<dbReference type="PANTHER" id="PTHR43047">
    <property type="entry name" value="TWO-COMPONENT HISTIDINE PROTEIN KINASE"/>
    <property type="match status" value="1"/>
</dbReference>
<dbReference type="SUPFAM" id="SSF55874">
    <property type="entry name" value="ATPase domain of HSP90 chaperone/DNA topoisomerase II/histidine kinase"/>
    <property type="match status" value="1"/>
</dbReference>
<dbReference type="InterPro" id="IPR036097">
    <property type="entry name" value="HisK_dim/P_sf"/>
</dbReference>
<feature type="domain" description="Response regulatory" evidence="14">
    <location>
        <begin position="1255"/>
        <end position="1391"/>
    </location>
</feature>
<dbReference type="EC" id="2.7.13.3" evidence="2"/>
<dbReference type="InterPro" id="IPR003594">
    <property type="entry name" value="HATPase_dom"/>
</dbReference>
<dbReference type="SUPFAM" id="SSF52172">
    <property type="entry name" value="CheY-like"/>
    <property type="match status" value="1"/>
</dbReference>
<evidence type="ECO:0000256" key="11">
    <source>
        <dbReference type="SAM" id="MobiDB-lite"/>
    </source>
</evidence>
<dbReference type="Gene3D" id="3.40.50.2300">
    <property type="match status" value="1"/>
</dbReference>
<dbReference type="InterPro" id="IPR004358">
    <property type="entry name" value="Sig_transdc_His_kin-like_C"/>
</dbReference>
<feature type="compositionally biased region" description="Polar residues" evidence="11">
    <location>
        <begin position="115"/>
        <end position="125"/>
    </location>
</feature>
<protein>
    <recommendedName>
        <fullName evidence="2">histidine kinase</fullName>
        <ecNumber evidence="2">2.7.13.3</ecNumber>
    </recommendedName>
</protein>
<dbReference type="GO" id="GO:0009881">
    <property type="term" value="F:photoreceptor activity"/>
    <property type="evidence" value="ECO:0007669"/>
    <property type="project" value="UniProtKB-KW"/>
</dbReference>
<evidence type="ECO:0000313" key="15">
    <source>
        <dbReference type="EMBL" id="SGY17364.1"/>
    </source>
</evidence>
<dbReference type="Pfam" id="PF02518">
    <property type="entry name" value="HATPase_c"/>
    <property type="match status" value="1"/>
</dbReference>
<keyword evidence="8" id="KW-0157">Chromophore</keyword>
<dbReference type="SMART" id="SM00388">
    <property type="entry name" value="HisKA"/>
    <property type="match status" value="1"/>
</dbReference>
<dbReference type="SUPFAM" id="SSF55785">
    <property type="entry name" value="PYP-like sensor domain (PAS domain)"/>
    <property type="match status" value="1"/>
</dbReference>
<feature type="domain" description="Histidine kinase" evidence="13">
    <location>
        <begin position="843"/>
        <end position="1083"/>
    </location>
</feature>
<dbReference type="InterPro" id="IPR029016">
    <property type="entry name" value="GAF-like_dom_sf"/>
</dbReference>
<evidence type="ECO:0000259" key="13">
    <source>
        <dbReference type="PROSITE" id="PS50109"/>
    </source>
</evidence>
<dbReference type="InterPro" id="IPR013515">
    <property type="entry name" value="Phytochrome_cen-reg"/>
</dbReference>
<dbReference type="InterPro" id="IPR016132">
    <property type="entry name" value="Phyto_chromo_attachment"/>
</dbReference>
<dbReference type="PROSITE" id="PS50046">
    <property type="entry name" value="PHYTOCHROME_2"/>
    <property type="match status" value="1"/>
</dbReference>
<evidence type="ECO:0000259" key="14">
    <source>
        <dbReference type="PROSITE" id="PS50110"/>
    </source>
</evidence>
<comment type="catalytic activity">
    <reaction evidence="1">
        <text>ATP + protein L-histidine = ADP + protein N-phospho-L-histidine.</text>
        <dbReference type="EC" id="2.7.13.3"/>
    </reaction>
</comment>
<feature type="modified residue" description="4-aspartylphosphate" evidence="10">
    <location>
        <position position="1305"/>
    </location>
</feature>
<organism evidence="15 16">
    <name type="scientific">Microbotryum silenes-dioicae</name>
    <dbReference type="NCBI Taxonomy" id="796604"/>
    <lineage>
        <taxon>Eukaryota</taxon>
        <taxon>Fungi</taxon>
        <taxon>Dikarya</taxon>
        <taxon>Basidiomycota</taxon>
        <taxon>Pucciniomycotina</taxon>
        <taxon>Microbotryomycetes</taxon>
        <taxon>Microbotryales</taxon>
        <taxon>Microbotryaceae</taxon>
        <taxon>Microbotryum</taxon>
    </lineage>
</organism>
<feature type="region of interest" description="Disordered" evidence="11">
    <location>
        <begin position="1157"/>
        <end position="1194"/>
    </location>
</feature>
<dbReference type="Gene3D" id="1.10.287.130">
    <property type="match status" value="1"/>
</dbReference>
<evidence type="ECO:0000256" key="9">
    <source>
        <dbReference type="ARBA" id="ARBA00023170"/>
    </source>
</evidence>
<dbReference type="Gene3D" id="3.30.565.10">
    <property type="entry name" value="Histidine kinase-like ATPase, C-terminal domain"/>
    <property type="match status" value="1"/>
</dbReference>
<keyword evidence="4 10" id="KW-0597">Phosphoprotein</keyword>
<dbReference type="InterPro" id="IPR003661">
    <property type="entry name" value="HisK_dim/P_dom"/>
</dbReference>
<dbReference type="InterPro" id="IPR013654">
    <property type="entry name" value="PAS_2"/>
</dbReference>
<dbReference type="STRING" id="796604.A0A2X0NQH4"/>
<feature type="domain" description="Phytochrome chromophore attachment site" evidence="12">
    <location>
        <begin position="469"/>
        <end position="631"/>
    </location>
</feature>
<dbReference type="Pfam" id="PF01590">
    <property type="entry name" value="GAF"/>
    <property type="match status" value="1"/>
</dbReference>
<name>A0A2X0NQH4_9BASI</name>
<dbReference type="InterPro" id="IPR043150">
    <property type="entry name" value="Phytochrome_PHY_sf"/>
</dbReference>
<keyword evidence="7" id="KW-0418">Kinase</keyword>
<dbReference type="InterPro" id="IPR005467">
    <property type="entry name" value="His_kinase_dom"/>
</dbReference>
<evidence type="ECO:0000256" key="4">
    <source>
        <dbReference type="ARBA" id="ARBA00022553"/>
    </source>
</evidence>
<dbReference type="InterPro" id="IPR035965">
    <property type="entry name" value="PAS-like_dom_sf"/>
</dbReference>
<feature type="compositionally biased region" description="Polar residues" evidence="11">
    <location>
        <begin position="7"/>
        <end position="23"/>
    </location>
</feature>
<dbReference type="Gene3D" id="3.30.450.20">
    <property type="entry name" value="PAS domain"/>
    <property type="match status" value="1"/>
</dbReference>
<dbReference type="Pfam" id="PF08446">
    <property type="entry name" value="PAS_2"/>
    <property type="match status" value="1"/>
</dbReference>
<keyword evidence="9" id="KW-0675">Receptor</keyword>
<dbReference type="SMART" id="SM00448">
    <property type="entry name" value="REC"/>
    <property type="match status" value="1"/>
</dbReference>
<dbReference type="Proteomes" id="UP000249464">
    <property type="component" value="Unassembled WGS sequence"/>
</dbReference>
<dbReference type="Gene3D" id="3.30.450.40">
    <property type="match status" value="1"/>
</dbReference>
<evidence type="ECO:0000256" key="8">
    <source>
        <dbReference type="ARBA" id="ARBA00022991"/>
    </source>
</evidence>
<dbReference type="InterPro" id="IPR036890">
    <property type="entry name" value="HATPase_C_sf"/>
</dbReference>
<dbReference type="GO" id="GO:0000155">
    <property type="term" value="F:phosphorelay sensor kinase activity"/>
    <property type="evidence" value="ECO:0007669"/>
    <property type="project" value="InterPro"/>
</dbReference>
<dbReference type="EMBL" id="FQNC01000015">
    <property type="protein sequence ID" value="SGY17364.1"/>
    <property type="molecule type" value="Genomic_DNA"/>
</dbReference>
<gene>
    <name evidence="15" type="primary">BQ5605_C015g07761</name>
    <name evidence="15" type="ORF">BQ5605_C015G07761</name>
</gene>
<proteinExistence type="predicted"/>
<feature type="compositionally biased region" description="Basic and acidic residues" evidence="11">
    <location>
        <begin position="26"/>
        <end position="39"/>
    </location>
</feature>
<keyword evidence="3" id="KW-0600">Photoreceptor protein</keyword>
<evidence type="ECO:0000256" key="5">
    <source>
        <dbReference type="ARBA" id="ARBA00022606"/>
    </source>
</evidence>
<dbReference type="Pfam" id="PF00512">
    <property type="entry name" value="HisKA"/>
    <property type="match status" value="1"/>
</dbReference>
<dbReference type="GO" id="GO:0009927">
    <property type="term" value="F:histidine phosphotransfer kinase activity"/>
    <property type="evidence" value="ECO:0007669"/>
    <property type="project" value="TreeGrafter"/>
</dbReference>
<evidence type="ECO:0000259" key="12">
    <source>
        <dbReference type="PROSITE" id="PS50046"/>
    </source>
</evidence>
<evidence type="ECO:0000256" key="1">
    <source>
        <dbReference type="ARBA" id="ARBA00000085"/>
    </source>
</evidence>
<reference evidence="15 16" key="1">
    <citation type="submission" date="2016-11" db="EMBL/GenBank/DDBJ databases">
        <authorList>
            <person name="Jaros S."/>
            <person name="Januszkiewicz K."/>
            <person name="Wedrychowicz H."/>
        </authorList>
    </citation>
    <scope>NUCLEOTIDE SEQUENCE [LARGE SCALE GENOMIC DNA]</scope>
</reference>
<feature type="compositionally biased region" description="Basic and acidic residues" evidence="11">
    <location>
        <begin position="1119"/>
        <end position="1130"/>
    </location>
</feature>
<feature type="region of interest" description="Disordered" evidence="11">
    <location>
        <begin position="310"/>
        <end position="329"/>
    </location>
</feature>
<evidence type="ECO:0000313" key="16">
    <source>
        <dbReference type="Proteomes" id="UP000249464"/>
    </source>
</evidence>
<dbReference type="SUPFAM" id="SSF47384">
    <property type="entry name" value="Homodimeric domain of signal transducing histidine kinase"/>
    <property type="match status" value="1"/>
</dbReference>
<accession>A0A2X0NQH4</accession>
<dbReference type="CDD" id="cd00082">
    <property type="entry name" value="HisKA"/>
    <property type="match status" value="1"/>
</dbReference>
<evidence type="ECO:0000256" key="7">
    <source>
        <dbReference type="ARBA" id="ARBA00022777"/>
    </source>
</evidence>
<dbReference type="PROSITE" id="PS50110">
    <property type="entry name" value="RESPONSE_REGULATORY"/>
    <property type="match status" value="1"/>
</dbReference>
<evidence type="ECO:0000256" key="6">
    <source>
        <dbReference type="ARBA" id="ARBA00022679"/>
    </source>
</evidence>
<dbReference type="InterPro" id="IPR001789">
    <property type="entry name" value="Sig_transdc_resp-reg_receiver"/>
</dbReference>
<dbReference type="GO" id="GO:0005886">
    <property type="term" value="C:plasma membrane"/>
    <property type="evidence" value="ECO:0007669"/>
    <property type="project" value="TreeGrafter"/>
</dbReference>
<feature type="region of interest" description="Disordered" evidence="11">
    <location>
        <begin position="113"/>
        <end position="146"/>
    </location>
</feature>
<evidence type="ECO:0000256" key="10">
    <source>
        <dbReference type="PROSITE-ProRule" id="PRU00169"/>
    </source>
</evidence>
<feature type="region of interest" description="Disordered" evidence="11">
    <location>
        <begin position="1090"/>
        <end position="1130"/>
    </location>
</feature>
<evidence type="ECO:0000256" key="2">
    <source>
        <dbReference type="ARBA" id="ARBA00012438"/>
    </source>
</evidence>
<dbReference type="SUPFAM" id="SSF55781">
    <property type="entry name" value="GAF domain-like"/>
    <property type="match status" value="2"/>
</dbReference>
<dbReference type="Pfam" id="PF00360">
    <property type="entry name" value="PHY"/>
    <property type="match status" value="1"/>
</dbReference>
<dbReference type="Pfam" id="PF00072">
    <property type="entry name" value="Response_reg"/>
    <property type="match status" value="1"/>
</dbReference>
<sequence length="1429" mass="155645">MPIFPPKSTSINAEQSLAISSAPTPERLDPAHPMAERKFSPIPENDASISNVRRDSVPPNSRDGPPASPVSPARSSDPNRRYSVTGNERVFPMRNVVHPRPLLDRRKTSIKPDTATVTTNHGSVLSTSSGPSTCPTTEVDSCSSGGAKVARSVGVPIASEQEKVVEDEARSVDKLITPAGVEMWFASVCSPRDEGGDVVSSPQSPLPQPIFYHTVQAFGVLFALEEDTHSNFKVIQVSDNSEKLLGVKAETWLSIPNFTALLEQSSLDTFLDAVDALDDGLALDVDVPRGVSGVPGGQIAAAAAVADDFSFSTPEPPESQRRSAGTPVQALPPEQFRLTLLASKGEDVKGSRSSAGRYLHCAMHRPDPVRQMRRFLLEVELVKDVVHPLATKWDPPAPYPDSILDDAGLDPEGSNGTSRDPTVDQILESTVSLMKPLRALGKRRAGNSSEINMVQLVFQIEEQLRRAKDLETFLSVTVGIFKELTQFDRALILQFDDDLNAFVVGEHVDRTRGPHSATLYRDLTFPVEQLPCESLEQGRIGIMYDRTEPLARMLARTQEEARVSLDLSKCSIRPVDPSRVQVLASLGCQASMSVPLYAFGKIWGFVALHSYAPTGQRVSVAIRQLCAYLGDSLSRTIERLSYERRLQARKIINTSADSEMPTGFIANGGDLLDLFSADFGCLSVGEEAKILGDVGNSQELFAVLEYLRDRQFRTTQASNEVMLDLPDLKCADPEGLKQIAGILVIPLSESGADFIFFARRSTAQTISWVGGNPADSPRPTSPGGHLQFEVYRQTFTRRSKYWSDESIDTAGVLGLIYSKFISVWREKEQAMQANSITSLLLANASHEVRTPLNAILNFLELALDASTDGAVNENLQRTHDASKSLIHVINDLLDLTRFESGAGELFVHAPFNLRTTIEDAISLQKLEAKRRGISMEVLENPQGTPTLLIGDRAKIRQILSTTVANAVKYTESGSVTIEYGEMVDDPEEVTKMVEASKDETISRRDSIRVGISVTDTGRGMPEEQLNALFSELHHVKQETSQPTGIGLGLAVAARIVQQLDGQLRVESELGKGSKFTFIFPFRLPDVDSEGISSLPGDTSQPAARPLIRRTSSGSGGSRESVRSRESRKSEIDSLINAISQSHLEKSHRKTLDATLGGAKNHARHPLGGRTLSRSVSHASFDGSPGRSPNAPHNHLARLASPLSLSPPNASPALASHIPVGVGSTLRALGMPSPSPPPLALAGATDPNAPNKSGLNILVVEDEYINRTLLERRLVKDGHRVMVVEHGGLTLDALRDNAQFDLILMDLNMPIMDGYDASSAIRREELLSNLFSSGSAFPPPQSHILNRGIPILAVSANIEERARARLVEHGIDGWCLKPVRFLRLAELIKGATDVAQRKCDMYKPGEWEKGGWLHMHRGRKSKRNSDDGTS</sequence>
<dbReference type="SMART" id="SM00387">
    <property type="entry name" value="HATPase_c"/>
    <property type="match status" value="1"/>
</dbReference>
<dbReference type="GO" id="GO:0009584">
    <property type="term" value="P:detection of visible light"/>
    <property type="evidence" value="ECO:0007669"/>
    <property type="project" value="InterPro"/>
</dbReference>
<dbReference type="InterPro" id="IPR003018">
    <property type="entry name" value="GAF"/>
</dbReference>
<feature type="compositionally biased region" description="Low complexity" evidence="11">
    <location>
        <begin position="126"/>
        <end position="137"/>
    </location>
</feature>
<keyword evidence="5" id="KW-0716">Sensory transduction</keyword>
<dbReference type="CDD" id="cd17546">
    <property type="entry name" value="REC_hyHK_CKI1_RcsC-like"/>
    <property type="match status" value="1"/>
</dbReference>
<dbReference type="GO" id="GO:0006355">
    <property type="term" value="P:regulation of DNA-templated transcription"/>
    <property type="evidence" value="ECO:0007669"/>
    <property type="project" value="InterPro"/>
</dbReference>
<feature type="region of interest" description="Disordered" evidence="11">
    <location>
        <begin position="1"/>
        <end position="89"/>
    </location>
</feature>
<dbReference type="PROSITE" id="PS50109">
    <property type="entry name" value="HIS_KIN"/>
    <property type="match status" value="1"/>
</dbReference>